<dbReference type="STRING" id="1121959.SAMN02746009_02386"/>
<name>A0A1M6Z0F3_9BACT</name>
<proteinExistence type="predicted"/>
<keyword evidence="2" id="KW-1185">Reference proteome</keyword>
<dbReference type="SUPFAM" id="SSF47413">
    <property type="entry name" value="lambda repressor-like DNA-binding domains"/>
    <property type="match status" value="1"/>
</dbReference>
<accession>A0A1M6Z0F3</accession>
<organism evidence="1 2">
    <name type="scientific">Hymenobacter psychrotolerans DSM 18569</name>
    <dbReference type="NCBI Taxonomy" id="1121959"/>
    <lineage>
        <taxon>Bacteria</taxon>
        <taxon>Pseudomonadati</taxon>
        <taxon>Bacteroidota</taxon>
        <taxon>Cytophagia</taxon>
        <taxon>Cytophagales</taxon>
        <taxon>Hymenobacteraceae</taxon>
        <taxon>Hymenobacter</taxon>
    </lineage>
</organism>
<dbReference type="GO" id="GO:0003677">
    <property type="term" value="F:DNA binding"/>
    <property type="evidence" value="ECO:0007669"/>
    <property type="project" value="InterPro"/>
</dbReference>
<dbReference type="OrthoDB" id="884755at2"/>
<reference evidence="2" key="1">
    <citation type="submission" date="2016-11" db="EMBL/GenBank/DDBJ databases">
        <authorList>
            <person name="Varghese N."/>
            <person name="Submissions S."/>
        </authorList>
    </citation>
    <scope>NUCLEOTIDE SEQUENCE [LARGE SCALE GENOMIC DNA]</scope>
    <source>
        <strain evidence="2">DSM 18569</strain>
    </source>
</reference>
<evidence type="ECO:0008006" key="3">
    <source>
        <dbReference type="Google" id="ProtNLM"/>
    </source>
</evidence>
<dbReference type="InterPro" id="IPR010982">
    <property type="entry name" value="Lambda_DNA-bd_dom_sf"/>
</dbReference>
<dbReference type="RefSeq" id="WP_073285079.1">
    <property type="nucleotide sequence ID" value="NZ_FRAS01000012.1"/>
</dbReference>
<dbReference type="Proteomes" id="UP000183947">
    <property type="component" value="Unassembled WGS sequence"/>
</dbReference>
<dbReference type="EMBL" id="FRAS01000012">
    <property type="protein sequence ID" value="SHL24011.1"/>
    <property type="molecule type" value="Genomic_DNA"/>
</dbReference>
<sequence>MDASLRKFFALTQERLAAWLGIDRTTLALVETGRRALPQGRGVQDARLAMAMAGRTLDLTSGSRAIAPLPPPPIEREPVEARLDYCRHHADRLRYQLRQLRRHAAPYEARLAAVPALRAWTGPVSDPAREARWLATFEAEAMEALAQHYGAGPQRLLEARISALDHEAALLESLLAEAAAPPVSRPGE</sequence>
<gene>
    <name evidence="1" type="ORF">SAMN02746009_02386</name>
</gene>
<dbReference type="AlphaFoldDB" id="A0A1M6Z0F3"/>
<protein>
    <recommendedName>
        <fullName evidence="3">Helix-turn-helix</fullName>
    </recommendedName>
</protein>
<evidence type="ECO:0000313" key="1">
    <source>
        <dbReference type="EMBL" id="SHL24011.1"/>
    </source>
</evidence>
<evidence type="ECO:0000313" key="2">
    <source>
        <dbReference type="Proteomes" id="UP000183947"/>
    </source>
</evidence>